<accession>A0ABQ8UK17</accession>
<dbReference type="EMBL" id="JAPMOS010000035">
    <property type="protein sequence ID" value="KAJ4458057.1"/>
    <property type="molecule type" value="Genomic_DNA"/>
</dbReference>
<evidence type="ECO:0000256" key="9">
    <source>
        <dbReference type="ARBA" id="ARBA00038424"/>
    </source>
</evidence>
<comment type="function">
    <text evidence="11">Component of the nexin-dynein regulatory complex (N-DRC), a key regulator of ciliary/flagellar motility which maintains the alignment and integrity of the distal axoneme and regulates microtubule sliding in motile axonemes. Plays a critical role in the assembly of N-DRC and also stabilizes the assembly of multiple inner dynein arms and radial spokes. Coassembles with DRC1 to form a central scaffold needed for assembly of the N-DRC and its attachment to the outer doublet microtubules.</text>
</comment>
<evidence type="ECO:0000256" key="12">
    <source>
        <dbReference type="SAM" id="Coils"/>
    </source>
</evidence>
<keyword evidence="5" id="KW-0969">Cilium</keyword>
<feature type="region of interest" description="Disordered" evidence="13">
    <location>
        <begin position="1"/>
        <end position="29"/>
    </location>
</feature>
<evidence type="ECO:0000313" key="16">
    <source>
        <dbReference type="Proteomes" id="UP001141327"/>
    </source>
</evidence>
<protein>
    <recommendedName>
        <fullName evidence="10">Dynein regulatory complex subunit 2</fullName>
    </recommendedName>
</protein>
<keyword evidence="3 15" id="KW-0282">Flagellum</keyword>
<evidence type="ECO:0000259" key="14">
    <source>
        <dbReference type="Pfam" id="PF14772"/>
    </source>
</evidence>
<dbReference type="InterPro" id="IPR039750">
    <property type="entry name" value="DRC1/DRC2"/>
</dbReference>
<comment type="similarity">
    <text evidence="9">Belongs to the DRC2 family.</text>
</comment>
<evidence type="ECO:0000313" key="15">
    <source>
        <dbReference type="EMBL" id="KAJ4458057.1"/>
    </source>
</evidence>
<keyword evidence="2" id="KW-0963">Cytoplasm</keyword>
<dbReference type="PANTHER" id="PTHR21625:SF0">
    <property type="entry name" value="DYNEIN REGULATORY COMPLEX SUBUNIT 2"/>
    <property type="match status" value="1"/>
</dbReference>
<gene>
    <name evidence="15" type="ORF">PAPYR_6326</name>
</gene>
<evidence type="ECO:0000256" key="8">
    <source>
        <dbReference type="ARBA" id="ARBA00037841"/>
    </source>
</evidence>
<comment type="subcellular location">
    <subcellularLocation>
        <location evidence="1">Cytoplasm</location>
        <location evidence="1">Cytoskeleton</location>
        <location evidence="1">Flagellum axoneme</location>
    </subcellularLocation>
    <subcellularLocation>
        <location evidence="8">Cytoplasm</location>
        <location evidence="8">Cytoskeleton</location>
        <location evidence="8">Flagellum basal body</location>
    </subcellularLocation>
</comment>
<dbReference type="PANTHER" id="PTHR21625">
    <property type="entry name" value="NYD-SP28 PROTEIN"/>
    <property type="match status" value="1"/>
</dbReference>
<sequence length="463" mass="54885">MVKKGGPRHSAAHAPEPEGPEAERLRQEEKALRETYLIKKLREQHDQEQKLSRQSLALKTAEWRAKLRATKAKELSQEIDILAQTHSRQVDRRDAVVEMLDRDLDEVENQYQMALRSHIKNVDNLIEIQNQRLQMLEEELEDDMDQLEKEFSTERTEIIEQHRVKKEELQKIKRAIEEQYLAQCTREREAWAKELSDLSQKLDGDRSTLKTRLQEDLGYWTDRMGKLHHDYTMNTSALFDNFSKDSLNEQKSAKDIKKYLLQIRLNQEKLNALKTKILNNKREFEERKASLTEEKEAVTRHYEDLKRRMLRFRSAEHDRLKELTISSREVIKELNDKLAMASRILKAGELNRKLETEREKVLPFFPTASEDPDIQQEIQQRLQQVAVELGEDPHERPEWNLLTNFYKRFNKVMLDKVAMQREFERLQKENQDLRTILKRYLDGISVNEAVMTQSNPLMIVNGS</sequence>
<reference evidence="15" key="1">
    <citation type="journal article" date="2022" name="bioRxiv">
        <title>Genomics of Preaxostyla Flagellates Illuminates Evolutionary Transitions and the Path Towards Mitochondrial Loss.</title>
        <authorList>
            <person name="Novak L.V.F."/>
            <person name="Treitli S.C."/>
            <person name="Pyrih J."/>
            <person name="Halakuc P."/>
            <person name="Pipaliya S.V."/>
            <person name="Vacek V."/>
            <person name="Brzon O."/>
            <person name="Soukal P."/>
            <person name="Eme L."/>
            <person name="Dacks J.B."/>
            <person name="Karnkowska A."/>
            <person name="Elias M."/>
            <person name="Hampl V."/>
        </authorList>
    </citation>
    <scope>NUCLEOTIDE SEQUENCE</scope>
    <source>
        <strain evidence="15">RCP-MX</strain>
    </source>
</reference>
<evidence type="ECO:0000256" key="5">
    <source>
        <dbReference type="ARBA" id="ARBA00023069"/>
    </source>
</evidence>
<evidence type="ECO:0000256" key="7">
    <source>
        <dbReference type="ARBA" id="ARBA00023273"/>
    </source>
</evidence>
<evidence type="ECO:0000256" key="4">
    <source>
        <dbReference type="ARBA" id="ARBA00023054"/>
    </source>
</evidence>
<keyword evidence="7" id="KW-0966">Cell projection</keyword>
<evidence type="ECO:0000256" key="10">
    <source>
        <dbReference type="ARBA" id="ARBA00040899"/>
    </source>
</evidence>
<dbReference type="Proteomes" id="UP001141327">
    <property type="component" value="Unassembled WGS sequence"/>
</dbReference>
<name>A0ABQ8UK17_9EUKA</name>
<keyword evidence="4 12" id="KW-0175">Coiled coil</keyword>
<comment type="caution">
    <text evidence="15">The sequence shown here is derived from an EMBL/GenBank/DDBJ whole genome shotgun (WGS) entry which is preliminary data.</text>
</comment>
<feature type="coiled-coil region" evidence="12">
    <location>
        <begin position="274"/>
        <end position="308"/>
    </location>
</feature>
<dbReference type="Pfam" id="PF14772">
    <property type="entry name" value="NYD-SP28"/>
    <property type="match status" value="1"/>
</dbReference>
<proteinExistence type="inferred from homology"/>
<evidence type="ECO:0000256" key="3">
    <source>
        <dbReference type="ARBA" id="ARBA00022846"/>
    </source>
</evidence>
<evidence type="ECO:0000256" key="2">
    <source>
        <dbReference type="ARBA" id="ARBA00022490"/>
    </source>
</evidence>
<evidence type="ECO:0000256" key="11">
    <source>
        <dbReference type="ARBA" id="ARBA00045865"/>
    </source>
</evidence>
<feature type="domain" description="Dynein regulatory complex protein 1/2 N-terminal" evidence="14">
    <location>
        <begin position="26"/>
        <end position="122"/>
    </location>
</feature>
<evidence type="ECO:0000256" key="6">
    <source>
        <dbReference type="ARBA" id="ARBA00023212"/>
    </source>
</evidence>
<keyword evidence="6" id="KW-0206">Cytoskeleton</keyword>
<keyword evidence="16" id="KW-1185">Reference proteome</keyword>
<evidence type="ECO:0000256" key="1">
    <source>
        <dbReference type="ARBA" id="ARBA00004611"/>
    </source>
</evidence>
<feature type="coiled-coil region" evidence="12">
    <location>
        <begin position="97"/>
        <end position="201"/>
    </location>
</feature>
<organism evidence="15 16">
    <name type="scientific">Paratrimastix pyriformis</name>
    <dbReference type="NCBI Taxonomy" id="342808"/>
    <lineage>
        <taxon>Eukaryota</taxon>
        <taxon>Metamonada</taxon>
        <taxon>Preaxostyla</taxon>
        <taxon>Paratrimastigidae</taxon>
        <taxon>Paratrimastix</taxon>
    </lineage>
</organism>
<feature type="compositionally biased region" description="Basic residues" evidence="13">
    <location>
        <begin position="1"/>
        <end position="11"/>
    </location>
</feature>
<evidence type="ECO:0000256" key="13">
    <source>
        <dbReference type="SAM" id="MobiDB-lite"/>
    </source>
</evidence>
<dbReference type="InterPro" id="IPR039505">
    <property type="entry name" value="DRC1/2_N"/>
</dbReference>